<feature type="transmembrane region" description="Helical" evidence="1">
    <location>
        <begin position="139"/>
        <end position="157"/>
    </location>
</feature>
<evidence type="ECO:0000313" key="2">
    <source>
        <dbReference type="EMBL" id="QSQ21516.1"/>
    </source>
</evidence>
<organism evidence="2 3">
    <name type="scientific">Pyxidicoccus parkwayensis</name>
    <dbReference type="NCBI Taxonomy" id="2813578"/>
    <lineage>
        <taxon>Bacteria</taxon>
        <taxon>Pseudomonadati</taxon>
        <taxon>Myxococcota</taxon>
        <taxon>Myxococcia</taxon>
        <taxon>Myxococcales</taxon>
        <taxon>Cystobacterineae</taxon>
        <taxon>Myxococcaceae</taxon>
        <taxon>Pyxidicoccus</taxon>
    </lineage>
</organism>
<evidence type="ECO:0000313" key="3">
    <source>
        <dbReference type="Proteomes" id="UP000662747"/>
    </source>
</evidence>
<feature type="transmembrane region" description="Helical" evidence="1">
    <location>
        <begin position="57"/>
        <end position="85"/>
    </location>
</feature>
<gene>
    <name evidence="2" type="ORF">JY651_41090</name>
</gene>
<name>A0ABX7NSY5_9BACT</name>
<feature type="transmembrane region" description="Helical" evidence="1">
    <location>
        <begin position="106"/>
        <end position="127"/>
    </location>
</feature>
<dbReference type="RefSeq" id="WP_206723093.1">
    <property type="nucleotide sequence ID" value="NZ_CP071090.1"/>
</dbReference>
<protein>
    <submittedName>
        <fullName evidence="2">Uncharacterized protein</fullName>
    </submittedName>
</protein>
<dbReference type="Proteomes" id="UP000662747">
    <property type="component" value="Chromosome"/>
</dbReference>
<keyword evidence="1" id="KW-1133">Transmembrane helix</keyword>
<sequence>MARRRYTPWSATNGLLFGVAAGVVLALAEIVLAVSTGDSALRPVRMSAGVVLGPRVFTPLVSTGTALLAGIGVHVVLSAISGLLYSLLDAMLPPDGRGRWEFQSAVGMLFGMFIWLVSFQFFARGYYPWFLDVPQFPQIVLHAVFLGLPLAMLFTAAERRRALLDATEAAEAEARGADL</sequence>
<keyword evidence="1" id="KW-0472">Membrane</keyword>
<keyword evidence="1" id="KW-0812">Transmembrane</keyword>
<proteinExistence type="predicted"/>
<reference evidence="2 3" key="1">
    <citation type="submission" date="2021-02" db="EMBL/GenBank/DDBJ databases">
        <title>De Novo genome assembly of isolated myxobacteria.</title>
        <authorList>
            <person name="Stevens D.C."/>
        </authorList>
    </citation>
    <scope>NUCLEOTIDE SEQUENCE [LARGE SCALE GENOMIC DNA]</scope>
    <source>
        <strain evidence="3">SCPEA02</strain>
    </source>
</reference>
<dbReference type="EMBL" id="CP071090">
    <property type="protein sequence ID" value="QSQ21516.1"/>
    <property type="molecule type" value="Genomic_DNA"/>
</dbReference>
<keyword evidence="3" id="KW-1185">Reference proteome</keyword>
<accession>A0ABX7NSY5</accession>
<evidence type="ECO:0000256" key="1">
    <source>
        <dbReference type="SAM" id="Phobius"/>
    </source>
</evidence>